<keyword evidence="1 7" id="KW-0028">Amino-acid biosynthesis</keyword>
<dbReference type="SUPFAM" id="SSF52540">
    <property type="entry name" value="P-loop containing nucleoside triphosphate hydrolases"/>
    <property type="match status" value="1"/>
</dbReference>
<dbReference type="RefSeq" id="WP_428982447.1">
    <property type="nucleotide sequence ID" value="NZ_JACICC010000004.1"/>
</dbReference>
<comment type="subunit">
    <text evidence="7">Monomer.</text>
</comment>
<dbReference type="InterPro" id="IPR031322">
    <property type="entry name" value="Shikimate/glucono_kinase"/>
</dbReference>
<organism evidence="9 10">
    <name type="scientific">Pseudochelatococcus contaminans</name>
    <dbReference type="NCBI Taxonomy" id="1538103"/>
    <lineage>
        <taxon>Bacteria</taxon>
        <taxon>Pseudomonadati</taxon>
        <taxon>Pseudomonadota</taxon>
        <taxon>Alphaproteobacteria</taxon>
        <taxon>Hyphomicrobiales</taxon>
        <taxon>Chelatococcaceae</taxon>
        <taxon>Pseudochelatococcus</taxon>
    </lineage>
</organism>
<comment type="subcellular location">
    <subcellularLocation>
        <location evidence="7">Cytoplasm</location>
    </subcellularLocation>
</comment>
<dbReference type="PANTHER" id="PTHR21087:SF16">
    <property type="entry name" value="SHIKIMATE KINASE 1, CHLOROPLASTIC"/>
    <property type="match status" value="1"/>
</dbReference>
<keyword evidence="6 7" id="KW-0057">Aromatic amino acid biosynthesis</keyword>
<evidence type="ECO:0000256" key="1">
    <source>
        <dbReference type="ARBA" id="ARBA00022605"/>
    </source>
</evidence>
<dbReference type="GO" id="GO:0008652">
    <property type="term" value="P:amino acid biosynthetic process"/>
    <property type="evidence" value="ECO:0007669"/>
    <property type="project" value="UniProtKB-KW"/>
</dbReference>
<proteinExistence type="inferred from homology"/>
<keyword evidence="10" id="KW-1185">Reference proteome</keyword>
<dbReference type="HAMAP" id="MF_00109">
    <property type="entry name" value="Shikimate_kinase"/>
    <property type="match status" value="1"/>
</dbReference>
<dbReference type="Proteomes" id="UP000537592">
    <property type="component" value="Unassembled WGS sequence"/>
</dbReference>
<comment type="cofactor">
    <cofactor evidence="7">
        <name>Mg(2+)</name>
        <dbReference type="ChEBI" id="CHEBI:18420"/>
    </cofactor>
    <text evidence="7">Binds 1 Mg(2+) ion per subunit.</text>
</comment>
<accession>A0A7W5Z4D6</accession>
<dbReference type="GO" id="GO:0009073">
    <property type="term" value="P:aromatic amino acid family biosynthetic process"/>
    <property type="evidence" value="ECO:0007669"/>
    <property type="project" value="UniProtKB-KW"/>
</dbReference>
<comment type="similarity">
    <text evidence="7">Belongs to the shikimate kinase family.</text>
</comment>
<dbReference type="Gene3D" id="3.40.50.300">
    <property type="entry name" value="P-loop containing nucleotide triphosphate hydrolases"/>
    <property type="match status" value="1"/>
</dbReference>
<keyword evidence="7" id="KW-0460">Magnesium</keyword>
<evidence type="ECO:0000256" key="4">
    <source>
        <dbReference type="ARBA" id="ARBA00022777"/>
    </source>
</evidence>
<comment type="pathway">
    <text evidence="7">Metabolic intermediate biosynthesis; chorismate biosynthesis; chorismate from D-erythrose 4-phosphate and phosphoenolpyruvate: step 5/7.</text>
</comment>
<dbReference type="GO" id="GO:0009423">
    <property type="term" value="P:chorismate biosynthetic process"/>
    <property type="evidence" value="ECO:0007669"/>
    <property type="project" value="UniProtKB-UniRule"/>
</dbReference>
<feature type="region of interest" description="Disordered" evidence="8">
    <location>
        <begin position="1"/>
        <end position="27"/>
    </location>
</feature>
<dbReference type="GO" id="GO:0005524">
    <property type="term" value="F:ATP binding"/>
    <property type="evidence" value="ECO:0007669"/>
    <property type="project" value="UniProtKB-UniRule"/>
</dbReference>
<comment type="catalytic activity">
    <reaction evidence="7">
        <text>shikimate + ATP = 3-phosphoshikimate + ADP + H(+)</text>
        <dbReference type="Rhea" id="RHEA:13121"/>
        <dbReference type="ChEBI" id="CHEBI:15378"/>
        <dbReference type="ChEBI" id="CHEBI:30616"/>
        <dbReference type="ChEBI" id="CHEBI:36208"/>
        <dbReference type="ChEBI" id="CHEBI:145989"/>
        <dbReference type="ChEBI" id="CHEBI:456216"/>
        <dbReference type="EC" id="2.7.1.71"/>
    </reaction>
</comment>
<evidence type="ECO:0000256" key="2">
    <source>
        <dbReference type="ARBA" id="ARBA00022679"/>
    </source>
</evidence>
<comment type="caution">
    <text evidence="7">Lacks conserved residue(s) required for the propagation of feature annotation.</text>
</comment>
<comment type="caution">
    <text evidence="9">The sequence shown here is derived from an EMBL/GenBank/DDBJ whole genome shotgun (WGS) entry which is preliminary data.</text>
</comment>
<dbReference type="PANTHER" id="PTHR21087">
    <property type="entry name" value="SHIKIMATE KINASE"/>
    <property type="match status" value="1"/>
</dbReference>
<feature type="binding site" evidence="7">
    <location>
        <position position="156"/>
    </location>
    <ligand>
        <name>ATP</name>
        <dbReference type="ChEBI" id="CHEBI:30616"/>
    </ligand>
</feature>
<name>A0A7W5Z4D6_9HYPH</name>
<dbReference type="InterPro" id="IPR000623">
    <property type="entry name" value="Shikimate_kinase/TSH1"/>
</dbReference>
<dbReference type="GO" id="GO:0004765">
    <property type="term" value="F:shikimate kinase activity"/>
    <property type="evidence" value="ECO:0007669"/>
    <property type="project" value="UniProtKB-UniRule"/>
</dbReference>
<sequence length="208" mass="22785">MGEDDDGDADLAGIDDGAGNGAATRQDPAITERIRQKLGRRTISLIGMMGAGKSTIGRRLAQRLDLPFVDADNEIEAAAGMVIAEIFRTHGEDHFREGERRVIDRLLDNGPQVLATGGGAYMNADTRQRIGEAGVSVWLKADVETLLRRVRKRPTRPLLQTEDPEGTLRRLMDERYPVYAEADLTLISREGPHEAIVDELVALLDSGL</sequence>
<protein>
    <recommendedName>
        <fullName evidence="7">Shikimate kinase</fullName>
        <shortName evidence="7">SK</shortName>
        <ecNumber evidence="7">2.7.1.71</ecNumber>
    </recommendedName>
</protein>
<dbReference type="NCBIfam" id="NF010552">
    <property type="entry name" value="PRK13946.1"/>
    <property type="match status" value="1"/>
</dbReference>
<comment type="function">
    <text evidence="7">Catalyzes the specific phosphorylation of the 3-hydroxyl group of shikimic acid using ATP as a cosubstrate.</text>
</comment>
<dbReference type="EMBL" id="JACICC010000004">
    <property type="protein sequence ID" value="MBB3809963.1"/>
    <property type="molecule type" value="Genomic_DNA"/>
</dbReference>
<dbReference type="EC" id="2.7.1.71" evidence="7"/>
<evidence type="ECO:0000313" key="9">
    <source>
        <dbReference type="EMBL" id="MBB3809963.1"/>
    </source>
</evidence>
<dbReference type="GO" id="GO:0000287">
    <property type="term" value="F:magnesium ion binding"/>
    <property type="evidence" value="ECO:0007669"/>
    <property type="project" value="UniProtKB-UniRule"/>
</dbReference>
<dbReference type="InterPro" id="IPR027417">
    <property type="entry name" value="P-loop_NTPase"/>
</dbReference>
<evidence type="ECO:0000256" key="8">
    <source>
        <dbReference type="SAM" id="MobiDB-lite"/>
    </source>
</evidence>
<dbReference type="CDD" id="cd00464">
    <property type="entry name" value="SK"/>
    <property type="match status" value="1"/>
</dbReference>
<feature type="binding site" evidence="7">
    <location>
        <position position="72"/>
    </location>
    <ligand>
        <name>substrate</name>
    </ligand>
</feature>
<keyword evidence="3 7" id="KW-0547">Nucleotide-binding</keyword>
<dbReference type="AlphaFoldDB" id="A0A7W5Z4D6"/>
<evidence type="ECO:0000313" key="10">
    <source>
        <dbReference type="Proteomes" id="UP000537592"/>
    </source>
</evidence>
<feature type="binding site" evidence="7">
    <location>
        <begin position="50"/>
        <end position="55"/>
    </location>
    <ligand>
        <name>ATP</name>
        <dbReference type="ChEBI" id="CHEBI:30616"/>
    </ligand>
</feature>
<evidence type="ECO:0000256" key="3">
    <source>
        <dbReference type="ARBA" id="ARBA00022741"/>
    </source>
</evidence>
<evidence type="ECO:0000256" key="7">
    <source>
        <dbReference type="HAMAP-Rule" id="MF_00109"/>
    </source>
</evidence>
<feature type="binding site" evidence="7">
    <location>
        <position position="54"/>
    </location>
    <ligand>
        <name>Mg(2+)</name>
        <dbReference type="ChEBI" id="CHEBI:18420"/>
    </ligand>
</feature>
<dbReference type="PRINTS" id="PR01100">
    <property type="entry name" value="SHIKIMTKNASE"/>
</dbReference>
<evidence type="ECO:0000256" key="5">
    <source>
        <dbReference type="ARBA" id="ARBA00022840"/>
    </source>
</evidence>
<feature type="binding site" evidence="7">
    <location>
        <position position="96"/>
    </location>
    <ligand>
        <name>substrate</name>
    </ligand>
</feature>
<keyword evidence="7" id="KW-0963">Cytoplasm</keyword>
<feature type="binding site" evidence="7">
    <location>
        <position position="118"/>
    </location>
    <ligand>
        <name>substrate</name>
    </ligand>
</feature>
<keyword evidence="5 7" id="KW-0067">ATP-binding</keyword>
<keyword evidence="7" id="KW-0479">Metal-binding</keyword>
<gene>
    <name evidence="7" type="primary">aroK</name>
    <name evidence="9" type="ORF">FHS81_002051</name>
</gene>
<feature type="binding site" evidence="7">
    <location>
        <position position="175"/>
    </location>
    <ligand>
        <name>substrate</name>
    </ligand>
</feature>
<evidence type="ECO:0000256" key="6">
    <source>
        <dbReference type="ARBA" id="ARBA00023141"/>
    </source>
</evidence>
<feature type="compositionally biased region" description="Low complexity" evidence="8">
    <location>
        <begin position="10"/>
        <end position="23"/>
    </location>
</feature>
<keyword evidence="4 7" id="KW-0418">Kinase</keyword>
<dbReference type="GO" id="GO:0005829">
    <property type="term" value="C:cytosol"/>
    <property type="evidence" value="ECO:0007669"/>
    <property type="project" value="TreeGrafter"/>
</dbReference>
<reference evidence="9 10" key="1">
    <citation type="submission" date="2020-08" db="EMBL/GenBank/DDBJ databases">
        <title>Genomic Encyclopedia of Type Strains, Phase IV (KMG-IV): sequencing the most valuable type-strain genomes for metagenomic binning, comparative biology and taxonomic classification.</title>
        <authorList>
            <person name="Goeker M."/>
        </authorList>
    </citation>
    <scope>NUCLEOTIDE SEQUENCE [LARGE SCALE GENOMIC DNA]</scope>
    <source>
        <strain evidence="9 10">DSM 28760</strain>
    </source>
</reference>
<dbReference type="Pfam" id="PF01202">
    <property type="entry name" value="SKI"/>
    <property type="match status" value="1"/>
</dbReference>
<dbReference type="UniPathway" id="UPA00053">
    <property type="reaction ID" value="UER00088"/>
</dbReference>
<keyword evidence="2 7" id="KW-0808">Transferase</keyword>